<dbReference type="GO" id="GO:0043531">
    <property type="term" value="F:ADP binding"/>
    <property type="evidence" value="ECO:0007669"/>
    <property type="project" value="InterPro"/>
</dbReference>
<keyword evidence="3" id="KW-0677">Repeat</keyword>
<dbReference type="GO" id="GO:0006952">
    <property type="term" value="P:defense response"/>
    <property type="evidence" value="ECO:0007669"/>
    <property type="project" value="UniProtKB-KW"/>
</dbReference>
<dbReference type="Gene3D" id="1.10.10.10">
    <property type="entry name" value="Winged helix-like DNA-binding domain superfamily/Winged helix DNA-binding domain"/>
    <property type="match status" value="1"/>
</dbReference>
<evidence type="ECO:0000259" key="12">
    <source>
        <dbReference type="Pfam" id="PF23598"/>
    </source>
</evidence>
<dbReference type="SUPFAM" id="SSF52058">
    <property type="entry name" value="L domain-like"/>
    <property type="match status" value="1"/>
</dbReference>
<dbReference type="Gene3D" id="3.80.10.10">
    <property type="entry name" value="Ribonuclease Inhibitor"/>
    <property type="match status" value="2"/>
</dbReference>
<keyword evidence="5" id="KW-0611">Plant defense</keyword>
<evidence type="ECO:0000256" key="1">
    <source>
        <dbReference type="ARBA" id="ARBA00008894"/>
    </source>
</evidence>
<sequence length="922" mass="102882">MSKQNPNCCPSHPRAAAQTVDYSREKVRKSKKMRGMEELSMKYGVEVAGEEQLLVSPAVSVAVRKLGSAIRDDISVRWKLTDALEKMKTMLETIEIDLAEAERLSTREAAVRQLLKALKDLAYSPSDTLDEYCANKKPAPAPGTLTWMVLCLRTVSKITMARKINMLLKKLIDISESFRHFQFINANLSMETSSFQPVNIVGRGGAERYIVKLLSASATQQGPIILPIVGKGGVGKTTLAQMIFNNPRFSNYSRAWVCVSEEFDLRKIGLSLLSLISPVTANESLLSIDTFELMIHYLRAIPRGNIFIVLDDIWVDDHFQLNLLKRLISSVGEEGSEVIVIITTRNEVTAGILCTLQPYWLSPLTDYMCWQIIQQSSGFQYIENQQELEHVGQMIAIKCGGLPLAAKVFGQMLRSEDASGWSALMNRDAWNIKNDEGLDDLKLKFLSMPLHLRSCFAYLAIFPSGHHIVKHELIHQWIAAGLVEQPVGSTLSNTDLAEHYINELLRILFLQNPTSALTSEKNEKNVTFFNTHVLLHDLAISAMGSDFINRDGRGGASSRENNCRYALLTNFEGTPKLSSILPSRLRVLRFQGCNGIELSEDAFSFAKYLLVLDLSECSVKKLPASIGQLKCLRYLNAPRIQDAVFPAVITRLSRLIYLGLHGTSKISKLRESIDRLEDLVHVDLSGCSGLETLPESFGNIKCLVHLDLSGCSKLKTLPESFKSLKNLVHLDLSECSCLQGVIDALHDLSRLRYLNLSHPCGYFVEDRFHLSGLNEVLPKLEELQYLNLSMCLNPLCFTLEPEDGLAYVAKCITGLGKLEHLDLSHNKFLSELPSESLAGLTKMHTLVLSGCFRLKSLPKCIANLSELSKIDLSGCPHLESLPNSIEELRFALLQSHENNHSHEEEIKEVKEPHCSSQSTSRG</sequence>
<dbReference type="Pfam" id="PF23598">
    <property type="entry name" value="LRR_14"/>
    <property type="match status" value="1"/>
</dbReference>
<keyword evidence="14" id="KW-1185">Reference proteome</keyword>
<dbReference type="InterPro" id="IPR027417">
    <property type="entry name" value="P-loop_NTPase"/>
</dbReference>
<dbReference type="InterPro" id="IPR058922">
    <property type="entry name" value="WHD_DRP"/>
</dbReference>
<dbReference type="Proteomes" id="UP000006038">
    <property type="component" value="Chromosome 9"/>
</dbReference>
<dbReference type="SUPFAM" id="SSF52540">
    <property type="entry name" value="P-loop containing nucleoside triphosphate hydrolases"/>
    <property type="match status" value="1"/>
</dbReference>
<dbReference type="GO" id="GO:0005524">
    <property type="term" value="F:ATP binding"/>
    <property type="evidence" value="ECO:0007669"/>
    <property type="project" value="UniProtKB-KW"/>
</dbReference>
<keyword evidence="6" id="KW-0067">ATP-binding</keyword>
<feature type="region of interest" description="Disordered" evidence="8">
    <location>
        <begin position="901"/>
        <end position="922"/>
    </location>
</feature>
<dbReference type="PANTHER" id="PTHR36766">
    <property type="entry name" value="PLANT BROAD-SPECTRUM MILDEW RESISTANCE PROTEIN RPW8"/>
    <property type="match status" value="1"/>
</dbReference>
<feature type="domain" description="Disease resistance N-terminal" evidence="10">
    <location>
        <begin position="58"/>
        <end position="136"/>
    </location>
</feature>
<evidence type="ECO:0000256" key="6">
    <source>
        <dbReference type="ARBA" id="ARBA00022840"/>
    </source>
</evidence>
<proteinExistence type="inferred from homology"/>
<evidence type="ECO:0000259" key="9">
    <source>
        <dbReference type="Pfam" id="PF00931"/>
    </source>
</evidence>
<dbReference type="PANTHER" id="PTHR36766:SF73">
    <property type="entry name" value="NB-ARC DOMAIN-CONTAINING PROTEIN"/>
    <property type="match status" value="1"/>
</dbReference>
<keyword evidence="7" id="KW-0175">Coiled coil</keyword>
<dbReference type="Gene3D" id="3.40.50.300">
    <property type="entry name" value="P-loop containing nucleotide triphosphate hydrolases"/>
    <property type="match status" value="1"/>
</dbReference>
<dbReference type="Pfam" id="PF18052">
    <property type="entry name" value="Rx_N"/>
    <property type="match status" value="1"/>
</dbReference>
<keyword evidence="4" id="KW-0547">Nucleotide-binding</keyword>
<dbReference type="eggNOG" id="KOG4658">
    <property type="taxonomic scope" value="Eukaryota"/>
</dbReference>
<evidence type="ECO:0000259" key="10">
    <source>
        <dbReference type="Pfam" id="PF18052"/>
    </source>
</evidence>
<evidence type="ECO:0000256" key="3">
    <source>
        <dbReference type="ARBA" id="ARBA00022737"/>
    </source>
</evidence>
<dbReference type="GO" id="GO:0051707">
    <property type="term" value="P:response to other organism"/>
    <property type="evidence" value="ECO:0007669"/>
    <property type="project" value="UniProtKB-ARBA"/>
</dbReference>
<dbReference type="InterPro" id="IPR002182">
    <property type="entry name" value="NB-ARC"/>
</dbReference>
<organism evidence="13">
    <name type="scientific">Oryza brachyantha</name>
    <name type="common">malo sina</name>
    <dbReference type="NCBI Taxonomy" id="4533"/>
    <lineage>
        <taxon>Eukaryota</taxon>
        <taxon>Viridiplantae</taxon>
        <taxon>Streptophyta</taxon>
        <taxon>Embryophyta</taxon>
        <taxon>Tracheophyta</taxon>
        <taxon>Spermatophyta</taxon>
        <taxon>Magnoliopsida</taxon>
        <taxon>Liliopsida</taxon>
        <taxon>Poales</taxon>
        <taxon>Poaceae</taxon>
        <taxon>BOP clade</taxon>
        <taxon>Oryzoideae</taxon>
        <taxon>Oryzeae</taxon>
        <taxon>Oryzinae</taxon>
        <taxon>Oryza</taxon>
    </lineage>
</organism>
<dbReference type="InterPro" id="IPR055414">
    <property type="entry name" value="LRR_R13L4/SHOC2-like"/>
</dbReference>
<dbReference type="HOGENOM" id="CLU_000837_8_1_1"/>
<dbReference type="STRING" id="4533.J3N071"/>
<dbReference type="InterPro" id="IPR042197">
    <property type="entry name" value="Apaf_helical"/>
</dbReference>
<dbReference type="PROSITE" id="PS51450">
    <property type="entry name" value="LRR"/>
    <property type="match status" value="1"/>
</dbReference>
<keyword evidence="2" id="KW-0433">Leucine-rich repeat</keyword>
<evidence type="ECO:0000256" key="4">
    <source>
        <dbReference type="ARBA" id="ARBA00022741"/>
    </source>
</evidence>
<dbReference type="InterPro" id="IPR036388">
    <property type="entry name" value="WH-like_DNA-bd_sf"/>
</dbReference>
<comment type="similarity">
    <text evidence="1">Belongs to the disease resistance NB-LRR family.</text>
</comment>
<dbReference type="Gene3D" id="1.10.8.430">
    <property type="entry name" value="Helical domain of apoptotic protease-activating factors"/>
    <property type="match status" value="1"/>
</dbReference>
<evidence type="ECO:0000256" key="2">
    <source>
        <dbReference type="ARBA" id="ARBA00022614"/>
    </source>
</evidence>
<dbReference type="AlphaFoldDB" id="J3N071"/>
<evidence type="ECO:0008006" key="15">
    <source>
        <dbReference type="Google" id="ProtNLM"/>
    </source>
</evidence>
<dbReference type="InterPro" id="IPR001611">
    <property type="entry name" value="Leu-rich_rpt"/>
</dbReference>
<dbReference type="Gene3D" id="1.20.5.4130">
    <property type="match status" value="1"/>
</dbReference>
<feature type="domain" description="Disease resistance protein winged helix" evidence="11">
    <location>
        <begin position="461"/>
        <end position="539"/>
    </location>
</feature>
<dbReference type="InterPro" id="IPR041118">
    <property type="entry name" value="Rx_N"/>
</dbReference>
<accession>J3N071</accession>
<feature type="compositionally biased region" description="Basic and acidic residues" evidence="8">
    <location>
        <begin position="901"/>
        <end position="913"/>
    </location>
</feature>
<protein>
    <recommendedName>
        <fullName evidence="15">NB-ARC domain-containing protein</fullName>
    </recommendedName>
</protein>
<feature type="region of interest" description="Disordered" evidence="8">
    <location>
        <begin position="1"/>
        <end position="29"/>
    </location>
</feature>
<dbReference type="Pfam" id="PF00560">
    <property type="entry name" value="LRR_1"/>
    <property type="match status" value="1"/>
</dbReference>
<evidence type="ECO:0000256" key="7">
    <source>
        <dbReference type="ARBA" id="ARBA00023054"/>
    </source>
</evidence>
<evidence type="ECO:0000256" key="8">
    <source>
        <dbReference type="SAM" id="MobiDB-lite"/>
    </source>
</evidence>
<feature type="domain" description="Disease resistance R13L4/SHOC-2-like LRR" evidence="12">
    <location>
        <begin position="649"/>
        <end position="790"/>
    </location>
</feature>
<evidence type="ECO:0000256" key="5">
    <source>
        <dbReference type="ARBA" id="ARBA00022821"/>
    </source>
</evidence>
<dbReference type="Pfam" id="PF23559">
    <property type="entry name" value="WHD_DRP"/>
    <property type="match status" value="1"/>
</dbReference>
<reference evidence="13" key="2">
    <citation type="submission" date="2013-04" db="UniProtKB">
        <authorList>
            <consortium name="EnsemblPlants"/>
        </authorList>
    </citation>
    <scope>IDENTIFICATION</scope>
</reference>
<evidence type="ECO:0000259" key="11">
    <source>
        <dbReference type="Pfam" id="PF23559"/>
    </source>
</evidence>
<dbReference type="EnsemblPlants" id="OB09G26500.1">
    <property type="protein sequence ID" value="OB09G26500.1"/>
    <property type="gene ID" value="OB09G26500"/>
</dbReference>
<evidence type="ECO:0000313" key="14">
    <source>
        <dbReference type="Proteomes" id="UP000006038"/>
    </source>
</evidence>
<evidence type="ECO:0000313" key="13">
    <source>
        <dbReference type="EnsemblPlants" id="OB09G26500.1"/>
    </source>
</evidence>
<dbReference type="Gramene" id="OB09G26500.1">
    <property type="protein sequence ID" value="OB09G26500.1"/>
    <property type="gene ID" value="OB09G26500"/>
</dbReference>
<name>J3N071_ORYBR</name>
<feature type="domain" description="NB-ARC" evidence="9">
    <location>
        <begin position="214"/>
        <end position="376"/>
    </location>
</feature>
<reference evidence="13" key="1">
    <citation type="journal article" date="2013" name="Nat. Commun.">
        <title>Whole-genome sequencing of Oryza brachyantha reveals mechanisms underlying Oryza genome evolution.</title>
        <authorList>
            <person name="Chen J."/>
            <person name="Huang Q."/>
            <person name="Gao D."/>
            <person name="Wang J."/>
            <person name="Lang Y."/>
            <person name="Liu T."/>
            <person name="Li B."/>
            <person name="Bai Z."/>
            <person name="Luis Goicoechea J."/>
            <person name="Liang C."/>
            <person name="Chen C."/>
            <person name="Zhang W."/>
            <person name="Sun S."/>
            <person name="Liao Y."/>
            <person name="Zhang X."/>
            <person name="Yang L."/>
            <person name="Song C."/>
            <person name="Wang M."/>
            <person name="Shi J."/>
            <person name="Liu G."/>
            <person name="Liu J."/>
            <person name="Zhou H."/>
            <person name="Zhou W."/>
            <person name="Yu Q."/>
            <person name="An N."/>
            <person name="Chen Y."/>
            <person name="Cai Q."/>
            <person name="Wang B."/>
            <person name="Liu B."/>
            <person name="Min J."/>
            <person name="Huang Y."/>
            <person name="Wu H."/>
            <person name="Li Z."/>
            <person name="Zhang Y."/>
            <person name="Yin Y."/>
            <person name="Song W."/>
            <person name="Jiang J."/>
            <person name="Jackson S.A."/>
            <person name="Wing R.A."/>
            <person name="Wang J."/>
            <person name="Chen M."/>
        </authorList>
    </citation>
    <scope>NUCLEOTIDE SEQUENCE [LARGE SCALE GENOMIC DNA]</scope>
    <source>
        <strain evidence="13">cv. IRGC 101232</strain>
    </source>
</reference>
<dbReference type="Pfam" id="PF00931">
    <property type="entry name" value="NB-ARC"/>
    <property type="match status" value="1"/>
</dbReference>
<dbReference type="InterPro" id="IPR032675">
    <property type="entry name" value="LRR_dom_sf"/>
</dbReference>
<dbReference type="PRINTS" id="PR00364">
    <property type="entry name" value="DISEASERSIST"/>
</dbReference>